<reference evidence="4" key="1">
    <citation type="submission" date="2016-10" db="EMBL/GenBank/DDBJ databases">
        <authorList>
            <person name="Varghese N."/>
            <person name="Submissions S."/>
        </authorList>
    </citation>
    <scope>NUCLEOTIDE SEQUENCE [LARGE SCALE GENOMIC DNA]</scope>
    <source>
        <strain evidence="4">IBRC-M 10655</strain>
    </source>
</reference>
<dbReference type="InterPro" id="IPR012223">
    <property type="entry name" value="TEII"/>
</dbReference>
<dbReference type="AlphaFoldDB" id="A0A1H0FWP3"/>
<dbReference type="Gene3D" id="3.40.50.1820">
    <property type="entry name" value="alpha/beta hydrolase"/>
    <property type="match status" value="1"/>
</dbReference>
<sequence>MTSGSAAWEGRAGAFRPLAARPYARARVVLFPHGGGSASYYKPWAAAVPWDLEFVAVQYPGREDRFHEPPPSTIRELAAVLAGDLPFERPLPTVLFGHSMGALTAFEIARRMTVMGVAPARLVVSGHPAPALARPGTVHLGDDDELIEELRRTEATNLDVLDNEALIKTFLPIIRNDYRLSETYTMAPGARLDAAVSVFYGDRDVEIDEQEAHGWADATDGSFDVTVFEGGHFYLDHHRDQVIDLVTAHARAAAAGAAAVPWPSAP</sequence>
<dbReference type="EMBL" id="FNJB01000001">
    <property type="protein sequence ID" value="SDN98899.1"/>
    <property type="molecule type" value="Genomic_DNA"/>
</dbReference>
<organism evidence="3 4">
    <name type="scientific">Actinokineospora alba</name>
    <dbReference type="NCBI Taxonomy" id="504798"/>
    <lineage>
        <taxon>Bacteria</taxon>
        <taxon>Bacillati</taxon>
        <taxon>Actinomycetota</taxon>
        <taxon>Actinomycetes</taxon>
        <taxon>Pseudonocardiales</taxon>
        <taxon>Pseudonocardiaceae</taxon>
        <taxon>Actinokineospora</taxon>
    </lineage>
</organism>
<proteinExistence type="inferred from homology"/>
<dbReference type="STRING" id="504798.SAMN05421871_103324"/>
<name>A0A1H0FWP3_9PSEU</name>
<keyword evidence="4" id="KW-1185">Reference proteome</keyword>
<dbReference type="PANTHER" id="PTHR11487:SF0">
    <property type="entry name" value="S-ACYL FATTY ACID SYNTHASE THIOESTERASE, MEDIUM CHAIN"/>
    <property type="match status" value="1"/>
</dbReference>
<evidence type="ECO:0000313" key="3">
    <source>
        <dbReference type="EMBL" id="SDN98899.1"/>
    </source>
</evidence>
<dbReference type="PANTHER" id="PTHR11487">
    <property type="entry name" value="THIOESTERASE"/>
    <property type="match status" value="1"/>
</dbReference>
<evidence type="ECO:0000313" key="4">
    <source>
        <dbReference type="Proteomes" id="UP000199651"/>
    </source>
</evidence>
<feature type="domain" description="Thioesterase" evidence="2">
    <location>
        <begin position="27"/>
        <end position="246"/>
    </location>
</feature>
<dbReference type="GO" id="GO:0008610">
    <property type="term" value="P:lipid biosynthetic process"/>
    <property type="evidence" value="ECO:0007669"/>
    <property type="project" value="TreeGrafter"/>
</dbReference>
<dbReference type="RefSeq" id="WP_176926706.1">
    <property type="nucleotide sequence ID" value="NZ_FNDV01000003.1"/>
</dbReference>
<dbReference type="Proteomes" id="UP000199651">
    <property type="component" value="Unassembled WGS sequence"/>
</dbReference>
<evidence type="ECO:0000256" key="1">
    <source>
        <dbReference type="ARBA" id="ARBA00007169"/>
    </source>
</evidence>
<comment type="similarity">
    <text evidence="1">Belongs to the thioesterase family.</text>
</comment>
<protein>
    <submittedName>
        <fullName evidence="3">Pyochelin biosynthetic protein PchC</fullName>
    </submittedName>
</protein>
<gene>
    <name evidence="3" type="ORF">SAMN05192558_101547</name>
</gene>
<dbReference type="InterPro" id="IPR029058">
    <property type="entry name" value="AB_hydrolase_fold"/>
</dbReference>
<dbReference type="SUPFAM" id="SSF53474">
    <property type="entry name" value="alpha/beta-Hydrolases"/>
    <property type="match status" value="1"/>
</dbReference>
<accession>A0A1H0FWP3</accession>
<dbReference type="InterPro" id="IPR001031">
    <property type="entry name" value="Thioesterase"/>
</dbReference>
<dbReference type="Pfam" id="PF00975">
    <property type="entry name" value="Thioesterase"/>
    <property type="match status" value="1"/>
</dbReference>
<evidence type="ECO:0000259" key="2">
    <source>
        <dbReference type="Pfam" id="PF00975"/>
    </source>
</evidence>